<sequence length="64" mass="7264">MTEEIKKVIEDYIAAYQAANGSRPIVTYKGGWFTVTVRGWIGSKHRKADLIMLTGNLRHRAESK</sequence>
<keyword evidence="2" id="KW-1185">Reference proteome</keyword>
<accession>A0ABS0S9R8</accession>
<dbReference type="Proteomes" id="UP000601789">
    <property type="component" value="Unassembled WGS sequence"/>
</dbReference>
<comment type="caution">
    <text evidence="1">The sequence shown here is derived from an EMBL/GenBank/DDBJ whole genome shotgun (WGS) entry which is preliminary data.</text>
</comment>
<protein>
    <submittedName>
        <fullName evidence="1">Uncharacterized protein</fullName>
    </submittedName>
</protein>
<gene>
    <name evidence="1" type="ORF">IOD40_05090</name>
</gene>
<reference evidence="1 2" key="1">
    <citation type="submission" date="2020-10" db="EMBL/GenBank/DDBJ databases">
        <title>Aquamicrobium zhengzhouensis sp. nov., a exopolysaccharide producing bacterium isolated from farmland soil.</title>
        <authorList>
            <person name="Wang X."/>
        </authorList>
    </citation>
    <scope>NUCLEOTIDE SEQUENCE [LARGE SCALE GENOMIC DNA]</scope>
    <source>
        <strain evidence="2">cd-1</strain>
    </source>
</reference>
<organism evidence="1 2">
    <name type="scientific">Aquamicrobium zhengzhouense</name>
    <dbReference type="NCBI Taxonomy" id="2781738"/>
    <lineage>
        <taxon>Bacteria</taxon>
        <taxon>Pseudomonadati</taxon>
        <taxon>Pseudomonadota</taxon>
        <taxon>Alphaproteobacteria</taxon>
        <taxon>Hyphomicrobiales</taxon>
        <taxon>Phyllobacteriaceae</taxon>
        <taxon>Aquamicrobium</taxon>
    </lineage>
</organism>
<dbReference type="EMBL" id="JADGMQ010000002">
    <property type="protein sequence ID" value="MBI1620038.1"/>
    <property type="molecule type" value="Genomic_DNA"/>
</dbReference>
<evidence type="ECO:0000313" key="2">
    <source>
        <dbReference type="Proteomes" id="UP000601789"/>
    </source>
</evidence>
<name>A0ABS0S9R8_9HYPH</name>
<dbReference type="RefSeq" id="WP_198474959.1">
    <property type="nucleotide sequence ID" value="NZ_JADGMQ010000002.1"/>
</dbReference>
<proteinExistence type="predicted"/>
<evidence type="ECO:0000313" key="1">
    <source>
        <dbReference type="EMBL" id="MBI1620038.1"/>
    </source>
</evidence>